<sequence length="53" mass="6066">MASIKVVQEVLNLNNILFLVRGINYQPFLVQARLDATDGLTLYFYCHHHCSVS</sequence>
<evidence type="ECO:0000313" key="2">
    <source>
        <dbReference type="Proteomes" id="UP000447434"/>
    </source>
</evidence>
<protein>
    <submittedName>
        <fullName evidence="1">Uncharacterized protein</fullName>
    </submittedName>
</protein>
<dbReference type="EMBL" id="WOCE01000014">
    <property type="protein sequence ID" value="KAE9599392.1"/>
    <property type="molecule type" value="Genomic_DNA"/>
</dbReference>
<dbReference type="Proteomes" id="UP000447434">
    <property type="component" value="Chromosome 14"/>
</dbReference>
<accession>A0A6A4PB05</accession>
<reference evidence="2" key="1">
    <citation type="journal article" date="2020" name="Nat. Commun.">
        <title>Genome sequence of the cluster root forming white lupin.</title>
        <authorList>
            <person name="Hufnagel B."/>
            <person name="Marques A."/>
            <person name="Soriano A."/>
            <person name="Marques L."/>
            <person name="Divol F."/>
            <person name="Doumas P."/>
            <person name="Sallet E."/>
            <person name="Mancinotti D."/>
            <person name="Carrere S."/>
            <person name="Marande W."/>
            <person name="Arribat S."/>
            <person name="Keller J."/>
            <person name="Huneau C."/>
            <person name="Blein T."/>
            <person name="Aime D."/>
            <person name="Laguerre M."/>
            <person name="Taylor J."/>
            <person name="Schubert V."/>
            <person name="Nelson M."/>
            <person name="Geu-Flores F."/>
            <person name="Crespi M."/>
            <person name="Gallardo-Guerrero K."/>
            <person name="Delaux P.-M."/>
            <person name="Salse J."/>
            <person name="Berges H."/>
            <person name="Guyot R."/>
            <person name="Gouzy J."/>
            <person name="Peret B."/>
        </authorList>
    </citation>
    <scope>NUCLEOTIDE SEQUENCE [LARGE SCALE GENOMIC DNA]</scope>
    <source>
        <strain evidence="2">cv. Amiga</strain>
    </source>
</reference>
<keyword evidence="2" id="KW-1185">Reference proteome</keyword>
<gene>
    <name evidence="1" type="ORF">Lalb_Chr14g0361771</name>
</gene>
<comment type="caution">
    <text evidence="1">The sequence shown here is derived from an EMBL/GenBank/DDBJ whole genome shotgun (WGS) entry which is preliminary data.</text>
</comment>
<proteinExistence type="predicted"/>
<dbReference type="AlphaFoldDB" id="A0A6A4PB05"/>
<evidence type="ECO:0000313" key="1">
    <source>
        <dbReference type="EMBL" id="KAE9599392.1"/>
    </source>
</evidence>
<name>A0A6A4PB05_LUPAL</name>
<organism evidence="1 2">
    <name type="scientific">Lupinus albus</name>
    <name type="common">White lupine</name>
    <name type="synonym">Lupinus termis</name>
    <dbReference type="NCBI Taxonomy" id="3870"/>
    <lineage>
        <taxon>Eukaryota</taxon>
        <taxon>Viridiplantae</taxon>
        <taxon>Streptophyta</taxon>
        <taxon>Embryophyta</taxon>
        <taxon>Tracheophyta</taxon>
        <taxon>Spermatophyta</taxon>
        <taxon>Magnoliopsida</taxon>
        <taxon>eudicotyledons</taxon>
        <taxon>Gunneridae</taxon>
        <taxon>Pentapetalae</taxon>
        <taxon>rosids</taxon>
        <taxon>fabids</taxon>
        <taxon>Fabales</taxon>
        <taxon>Fabaceae</taxon>
        <taxon>Papilionoideae</taxon>
        <taxon>50 kb inversion clade</taxon>
        <taxon>genistoids sensu lato</taxon>
        <taxon>core genistoids</taxon>
        <taxon>Genisteae</taxon>
        <taxon>Lupinus</taxon>
    </lineage>
</organism>